<feature type="non-terminal residue" evidence="1">
    <location>
        <position position="1"/>
    </location>
</feature>
<organism evidence="1">
    <name type="scientific">human gut metagenome</name>
    <dbReference type="NCBI Taxonomy" id="408170"/>
    <lineage>
        <taxon>unclassified sequences</taxon>
        <taxon>metagenomes</taxon>
        <taxon>organismal metagenomes</taxon>
    </lineage>
</organism>
<name>W1XFN7_9ZZZZ</name>
<sequence length="37" mass="4115">ASLSEEVTKAASDNKEKFSELGNSVKELENQITEFKI</sequence>
<dbReference type="EMBL" id="AZMM01016481">
    <property type="protein sequence ID" value="ETJ28976.1"/>
    <property type="molecule type" value="Genomic_DNA"/>
</dbReference>
<reference evidence="1" key="1">
    <citation type="submission" date="2013-12" db="EMBL/GenBank/DDBJ databases">
        <title>A Varibaculum cambriense genome reconstructed from a premature infant gut community with otherwise low bacterial novelty that shifts toward anaerobic metabolism during the third week of life.</title>
        <authorList>
            <person name="Brown C.T."/>
            <person name="Sharon I."/>
            <person name="Thomas B.C."/>
            <person name="Castelle C.J."/>
            <person name="Morowitz M.J."/>
            <person name="Banfield J.F."/>
        </authorList>
    </citation>
    <scope>NUCLEOTIDE SEQUENCE</scope>
</reference>
<dbReference type="AlphaFoldDB" id="W1XFN7"/>
<proteinExistence type="predicted"/>
<accession>W1XFN7</accession>
<protein>
    <submittedName>
        <fullName evidence="1">Methyl-accepting chemotaxis sensory transducer</fullName>
    </submittedName>
</protein>
<comment type="caution">
    <text evidence="1">The sequence shown here is derived from an EMBL/GenBank/DDBJ whole genome shotgun (WGS) entry which is preliminary data.</text>
</comment>
<evidence type="ECO:0000313" key="1">
    <source>
        <dbReference type="EMBL" id="ETJ28976.1"/>
    </source>
</evidence>
<gene>
    <name evidence="1" type="ORF">Q604_UNBC16481G0001</name>
</gene>